<organism evidence="11 12">
    <name type="scientific">Aquilegia coerulea</name>
    <name type="common">Rocky mountain columbine</name>
    <dbReference type="NCBI Taxonomy" id="218851"/>
    <lineage>
        <taxon>Eukaryota</taxon>
        <taxon>Viridiplantae</taxon>
        <taxon>Streptophyta</taxon>
        <taxon>Embryophyta</taxon>
        <taxon>Tracheophyta</taxon>
        <taxon>Spermatophyta</taxon>
        <taxon>Magnoliopsida</taxon>
        <taxon>Ranunculales</taxon>
        <taxon>Ranunculaceae</taxon>
        <taxon>Thalictroideae</taxon>
        <taxon>Aquilegia</taxon>
    </lineage>
</organism>
<evidence type="ECO:0000313" key="11">
    <source>
        <dbReference type="EMBL" id="PIA39989.1"/>
    </source>
</evidence>
<accession>A0A2G5D8Z3</accession>
<keyword evidence="9" id="KW-0472">Membrane</keyword>
<dbReference type="FunFam" id="3.30.430.20:FF:000008">
    <property type="entry name" value="cysteine-rich repeat secretory protein 3"/>
    <property type="match status" value="1"/>
</dbReference>
<keyword evidence="2" id="KW-0945">Host-virus interaction</keyword>
<dbReference type="InterPro" id="IPR038408">
    <property type="entry name" value="GNK2_sf"/>
</dbReference>
<dbReference type="InterPro" id="IPR051378">
    <property type="entry name" value="Cell2Cell_Antifungal"/>
</dbReference>
<keyword evidence="4" id="KW-0677">Repeat</keyword>
<keyword evidence="6" id="KW-1015">Disulfide bond</keyword>
<dbReference type="GO" id="GO:0005886">
    <property type="term" value="C:plasma membrane"/>
    <property type="evidence" value="ECO:0007669"/>
    <property type="project" value="UniProtKB-SubCell"/>
</dbReference>
<dbReference type="InterPro" id="IPR002902">
    <property type="entry name" value="GNK2"/>
</dbReference>
<dbReference type="STRING" id="218851.A0A2G5D8Z3"/>
<reference evidence="11 12" key="1">
    <citation type="submission" date="2017-09" db="EMBL/GenBank/DDBJ databases">
        <title>WGS assembly of Aquilegia coerulea Goldsmith.</title>
        <authorList>
            <person name="Hodges S."/>
            <person name="Kramer E."/>
            <person name="Nordborg M."/>
            <person name="Tomkins J."/>
            <person name="Borevitz J."/>
            <person name="Derieg N."/>
            <person name="Yan J."/>
            <person name="Mihaltcheva S."/>
            <person name="Hayes R.D."/>
            <person name="Rokhsar D."/>
        </authorList>
    </citation>
    <scope>NUCLEOTIDE SEQUENCE [LARGE SCALE GENOMIC DNA]</scope>
    <source>
        <strain evidence="12">cv. Goldsmith</strain>
    </source>
</reference>
<evidence type="ECO:0000256" key="3">
    <source>
        <dbReference type="ARBA" id="ARBA00022729"/>
    </source>
</evidence>
<dbReference type="GO" id="GO:0009506">
    <property type="term" value="C:plasmodesma"/>
    <property type="evidence" value="ECO:0007669"/>
    <property type="project" value="UniProtKB-SubCell"/>
</dbReference>
<dbReference type="PROSITE" id="PS51473">
    <property type="entry name" value="GNK2"/>
    <property type="match status" value="2"/>
</dbReference>
<feature type="domain" description="Gnk2-homologous" evidence="10">
    <location>
        <begin position="147"/>
        <end position="246"/>
    </location>
</feature>
<keyword evidence="5" id="KW-0965">Cell junction</keyword>
<proteinExistence type="inferred from homology"/>
<dbReference type="Proteomes" id="UP000230069">
    <property type="component" value="Unassembled WGS sequence"/>
</dbReference>
<evidence type="ECO:0000256" key="9">
    <source>
        <dbReference type="SAM" id="Phobius"/>
    </source>
</evidence>
<sequence length="255" mass="27927">MISPTDLFMFLLTITLVFFPSYYIITTTASDDYSSLVYRDCAKQSFPADSSRIYSQTLSSLFDSVVFQSSRTKFFKTSSSEETKTSISALFQCRGDLSNGDCYNCVNKLPNILSNSCGETISGRIQLLGCYIHYQLNGSPDQLSSGFDDLLYKTCSVSQVVGSGFEERRETAFASLERGVVSGSGFYSATYESVYVLGQCEGDLGIGFCGECVKSAIQKAQVECGSSISGQIYLQKCFISYSYYPNGSYSGMSIS</sequence>
<dbReference type="Gene3D" id="3.30.430.20">
    <property type="entry name" value="Gnk2 domain, C-X8-C-X2-C motif"/>
    <property type="match status" value="2"/>
</dbReference>
<dbReference type="InParanoid" id="A0A2G5D8Z3"/>
<evidence type="ECO:0000256" key="4">
    <source>
        <dbReference type="ARBA" id="ARBA00022737"/>
    </source>
</evidence>
<name>A0A2G5D8Z3_AQUCA</name>
<evidence type="ECO:0000256" key="2">
    <source>
        <dbReference type="ARBA" id="ARBA00022581"/>
    </source>
</evidence>
<protein>
    <recommendedName>
        <fullName evidence="10">Gnk2-homologous domain-containing protein</fullName>
    </recommendedName>
</protein>
<gene>
    <name evidence="11" type="ORF">AQUCO_02500011v1</name>
</gene>
<dbReference type="EMBL" id="KZ305042">
    <property type="protein sequence ID" value="PIA39989.1"/>
    <property type="molecule type" value="Genomic_DNA"/>
</dbReference>
<keyword evidence="9" id="KW-1133">Transmembrane helix</keyword>
<dbReference type="AlphaFoldDB" id="A0A2G5D8Z3"/>
<dbReference type="GO" id="GO:0010497">
    <property type="term" value="P:plasmodesmata-mediated intercellular transport"/>
    <property type="evidence" value="ECO:0007669"/>
    <property type="project" value="TreeGrafter"/>
</dbReference>
<keyword evidence="9" id="KW-0812">Transmembrane</keyword>
<dbReference type="GO" id="GO:0046739">
    <property type="term" value="P:transport of virus in multicellular host"/>
    <property type="evidence" value="ECO:0007669"/>
    <property type="project" value="TreeGrafter"/>
</dbReference>
<evidence type="ECO:0000256" key="1">
    <source>
        <dbReference type="ARBA" id="ARBA00004251"/>
    </source>
</evidence>
<evidence type="ECO:0000256" key="6">
    <source>
        <dbReference type="ARBA" id="ARBA00023157"/>
    </source>
</evidence>
<dbReference type="PANTHER" id="PTHR32080">
    <property type="entry name" value="ANTIFUNGAL PROTEIN GINKBILOBIN-2-LIKE"/>
    <property type="match status" value="1"/>
</dbReference>
<dbReference type="Pfam" id="PF01657">
    <property type="entry name" value="Stress-antifung"/>
    <property type="match status" value="2"/>
</dbReference>
<evidence type="ECO:0000256" key="7">
    <source>
        <dbReference type="ARBA" id="ARBA00024184"/>
    </source>
</evidence>
<dbReference type="CDD" id="cd23509">
    <property type="entry name" value="Gnk2-like"/>
    <property type="match status" value="2"/>
</dbReference>
<dbReference type="PANTHER" id="PTHR32080:SF58">
    <property type="entry name" value="CYSTEINE-RICH REPEAT SECRETORY PROTEIN 39-LIKE"/>
    <property type="match status" value="1"/>
</dbReference>
<evidence type="ECO:0000259" key="10">
    <source>
        <dbReference type="PROSITE" id="PS51473"/>
    </source>
</evidence>
<evidence type="ECO:0000256" key="8">
    <source>
        <dbReference type="ARBA" id="ARBA00038393"/>
    </source>
</evidence>
<dbReference type="OrthoDB" id="1926347at2759"/>
<comment type="similarity">
    <text evidence="8">Belongs to the cysteine-rich repeat secretory protein family. Plasmodesmata-located proteins (PDLD) subfamily.</text>
</comment>
<keyword evidence="12" id="KW-1185">Reference proteome</keyword>
<comment type="subcellular location">
    <subcellularLocation>
        <location evidence="7">Cell junction</location>
        <location evidence="7">Plasmodesma</location>
    </subcellularLocation>
    <subcellularLocation>
        <location evidence="1">Cell membrane</location>
        <topology evidence="1">Single-pass type I membrane protein</topology>
    </subcellularLocation>
</comment>
<evidence type="ECO:0000256" key="5">
    <source>
        <dbReference type="ARBA" id="ARBA00022949"/>
    </source>
</evidence>
<feature type="transmembrane region" description="Helical" evidence="9">
    <location>
        <begin position="7"/>
        <end position="25"/>
    </location>
</feature>
<evidence type="ECO:0000313" key="12">
    <source>
        <dbReference type="Proteomes" id="UP000230069"/>
    </source>
</evidence>
<feature type="domain" description="Gnk2-homologous" evidence="10">
    <location>
        <begin position="34"/>
        <end position="139"/>
    </location>
</feature>
<keyword evidence="3" id="KW-0732">Signal</keyword>